<keyword evidence="5" id="KW-0547">Nucleotide-binding</keyword>
<feature type="transmembrane region" description="Helical" evidence="9">
    <location>
        <begin position="206"/>
        <end position="227"/>
    </location>
</feature>
<dbReference type="Pfam" id="PF07695">
    <property type="entry name" value="7TMR-DISM_7TM"/>
    <property type="match status" value="1"/>
</dbReference>
<protein>
    <recommendedName>
        <fullName evidence="2">histidine kinase</fullName>
        <ecNumber evidence="2">2.7.13.3</ecNumber>
    </recommendedName>
</protein>
<keyword evidence="3" id="KW-0597">Phosphoprotein</keyword>
<dbReference type="PANTHER" id="PTHR24421">
    <property type="entry name" value="NITRATE/NITRITE SENSOR PROTEIN NARX-RELATED"/>
    <property type="match status" value="1"/>
</dbReference>
<dbReference type="PANTHER" id="PTHR24421:SF10">
    <property type="entry name" value="NITRATE_NITRITE SENSOR PROTEIN NARQ"/>
    <property type="match status" value="1"/>
</dbReference>
<dbReference type="InterPro" id="IPR050482">
    <property type="entry name" value="Sensor_HK_TwoCompSys"/>
</dbReference>
<name>A0ABY4CVV7_9BACT</name>
<feature type="transmembrane region" description="Helical" evidence="9">
    <location>
        <begin position="340"/>
        <end position="360"/>
    </location>
</feature>
<dbReference type="Pfam" id="PF02518">
    <property type="entry name" value="HATPase_c"/>
    <property type="match status" value="1"/>
</dbReference>
<dbReference type="InterPro" id="IPR036890">
    <property type="entry name" value="HATPase_C_sf"/>
</dbReference>
<organism evidence="11 12">
    <name type="scientific">Hymenobacter tibetensis</name>
    <dbReference type="NCBI Taxonomy" id="497967"/>
    <lineage>
        <taxon>Bacteria</taxon>
        <taxon>Pseudomonadati</taxon>
        <taxon>Bacteroidota</taxon>
        <taxon>Cytophagia</taxon>
        <taxon>Cytophagales</taxon>
        <taxon>Hymenobacteraceae</taxon>
        <taxon>Hymenobacter</taxon>
    </lineage>
</organism>
<dbReference type="InterPro" id="IPR005467">
    <property type="entry name" value="His_kinase_dom"/>
</dbReference>
<dbReference type="Pfam" id="PF07730">
    <property type="entry name" value="HisKA_3"/>
    <property type="match status" value="1"/>
</dbReference>
<dbReference type="InterPro" id="IPR011712">
    <property type="entry name" value="Sig_transdc_His_kin_sub3_dim/P"/>
</dbReference>
<evidence type="ECO:0000256" key="6">
    <source>
        <dbReference type="ARBA" id="ARBA00022777"/>
    </source>
</evidence>
<feature type="transmembrane region" description="Helical" evidence="9">
    <location>
        <begin position="264"/>
        <end position="289"/>
    </location>
</feature>
<evidence type="ECO:0000313" key="11">
    <source>
        <dbReference type="EMBL" id="UOG74182.1"/>
    </source>
</evidence>
<dbReference type="InterPro" id="IPR003594">
    <property type="entry name" value="HATPase_dom"/>
</dbReference>
<evidence type="ECO:0000256" key="9">
    <source>
        <dbReference type="SAM" id="Phobius"/>
    </source>
</evidence>
<dbReference type="InterPro" id="IPR011623">
    <property type="entry name" value="7TMR_DISM_rcpt_extracell_dom1"/>
</dbReference>
<evidence type="ECO:0000256" key="3">
    <source>
        <dbReference type="ARBA" id="ARBA00022553"/>
    </source>
</evidence>
<evidence type="ECO:0000256" key="1">
    <source>
        <dbReference type="ARBA" id="ARBA00000085"/>
    </source>
</evidence>
<dbReference type="RefSeq" id="WP_243797438.1">
    <property type="nucleotide sequence ID" value="NZ_CP094669.1"/>
</dbReference>
<keyword evidence="6 11" id="KW-0418">Kinase</keyword>
<comment type="catalytic activity">
    <reaction evidence="1">
        <text>ATP + protein L-histidine = ADP + protein N-phospho-L-histidine.</text>
        <dbReference type="EC" id="2.7.13.3"/>
    </reaction>
</comment>
<dbReference type="Gene3D" id="3.30.565.10">
    <property type="entry name" value="Histidine kinase-like ATPase, C-terminal domain"/>
    <property type="match status" value="1"/>
</dbReference>
<proteinExistence type="predicted"/>
<evidence type="ECO:0000256" key="7">
    <source>
        <dbReference type="ARBA" id="ARBA00022840"/>
    </source>
</evidence>
<feature type="domain" description="Histidine kinase" evidence="10">
    <location>
        <begin position="565"/>
        <end position="647"/>
    </location>
</feature>
<evidence type="ECO:0000259" key="10">
    <source>
        <dbReference type="PROSITE" id="PS50109"/>
    </source>
</evidence>
<keyword evidence="9" id="KW-0472">Membrane</keyword>
<dbReference type="GO" id="GO:0016301">
    <property type="term" value="F:kinase activity"/>
    <property type="evidence" value="ECO:0007669"/>
    <property type="project" value="UniProtKB-KW"/>
</dbReference>
<keyword evidence="4" id="KW-0808">Transferase</keyword>
<sequence>MIHKLSYAVYAWFIIICILCEHTTQAAPIEAQVLQDTLLLKNPKGVHISEAYRYYTEPFAAAPNPEQVEAQWRAGKFRPGPWHQPLNLGMLHERVWMRLAVRNTELQRLRYLWSIFNFVDSATLYCRRQGETTFTALGTASSWTPASEREFPARSVSFPFTLEPNESAVLYLRIELYSGALYLPTYIETAEHFLSWEMNFPFERHWVWLLGFYLSSALFNLVLFAFLRDQIHTWYVAYVVCVTLFLMMEDSLDAMLLPAALYKLIWSVGQFNFMLLAAAAGIRIMQLFLRLRSGWRRLYRLGNWLAGVAVVFVGVYATLLPWAVRYSMSVVLILNSIRELLLVSLFAYGWVTLIAVMLSWRRRRLGFYYTLTYLFFFVGAAVFWLNHMGLTSFNPIYPNPLAWGLFLELLVLSALLTGRFRYTLRQNAQLRIKQLRQRNALGARLIAAQEEERERLARELHDALGPNLAALHLAWQGQAVQQAISSSPEAAAAGRHTELLLRHLRDEVRTFSHAVLPAEPGLGSLTESIAALAELLNLYGSPTVRTYCDAGLEQLPQPLQLAAYRIAAELLNNAVRHSHATEVQVQLLRLPAALEIMVEDNGSGFNPTATGPGIGLRGVYARAEYLHGQVHIDSTEKGSCIMVRLPC</sequence>
<keyword evidence="7" id="KW-0067">ATP-binding</keyword>
<dbReference type="Pfam" id="PF07696">
    <property type="entry name" value="7TMR-DISMED2"/>
    <property type="match status" value="1"/>
</dbReference>
<keyword evidence="12" id="KW-1185">Reference proteome</keyword>
<dbReference type="EC" id="2.7.13.3" evidence="2"/>
<gene>
    <name evidence="11" type="ORF">MTX78_18925</name>
</gene>
<keyword evidence="9" id="KW-0812">Transmembrane</keyword>
<dbReference type="SMART" id="SM00387">
    <property type="entry name" value="HATPase_c"/>
    <property type="match status" value="1"/>
</dbReference>
<evidence type="ECO:0000256" key="8">
    <source>
        <dbReference type="ARBA" id="ARBA00023012"/>
    </source>
</evidence>
<feature type="transmembrane region" description="Helical" evidence="9">
    <location>
        <begin position="367"/>
        <end position="386"/>
    </location>
</feature>
<evidence type="ECO:0000256" key="2">
    <source>
        <dbReference type="ARBA" id="ARBA00012438"/>
    </source>
</evidence>
<dbReference type="EMBL" id="CP094669">
    <property type="protein sequence ID" value="UOG74182.1"/>
    <property type="molecule type" value="Genomic_DNA"/>
</dbReference>
<keyword evidence="8" id="KW-0902">Two-component regulatory system</keyword>
<dbReference type="InterPro" id="IPR011622">
    <property type="entry name" value="7TMR_DISM_rcpt_extracell_dom2"/>
</dbReference>
<evidence type="ECO:0000256" key="4">
    <source>
        <dbReference type="ARBA" id="ARBA00022679"/>
    </source>
</evidence>
<dbReference type="Gene3D" id="1.20.5.1930">
    <property type="match status" value="1"/>
</dbReference>
<evidence type="ECO:0000313" key="12">
    <source>
        <dbReference type="Proteomes" id="UP000831113"/>
    </source>
</evidence>
<evidence type="ECO:0000256" key="5">
    <source>
        <dbReference type="ARBA" id="ARBA00022741"/>
    </source>
</evidence>
<dbReference type="Proteomes" id="UP000831113">
    <property type="component" value="Chromosome"/>
</dbReference>
<feature type="transmembrane region" description="Helical" evidence="9">
    <location>
        <begin position="234"/>
        <end position="252"/>
    </location>
</feature>
<feature type="transmembrane region" description="Helical" evidence="9">
    <location>
        <begin position="301"/>
        <end position="320"/>
    </location>
</feature>
<feature type="transmembrane region" description="Helical" evidence="9">
    <location>
        <begin position="401"/>
        <end position="422"/>
    </location>
</feature>
<dbReference type="Gene3D" id="2.60.40.2380">
    <property type="match status" value="1"/>
</dbReference>
<accession>A0ABY4CVV7</accession>
<dbReference type="PROSITE" id="PS50109">
    <property type="entry name" value="HIS_KIN"/>
    <property type="match status" value="1"/>
</dbReference>
<reference evidence="11 12" key="1">
    <citation type="submission" date="2022-03" db="EMBL/GenBank/DDBJ databases">
        <title>Hymenobactersp. isolated from the air.</title>
        <authorList>
            <person name="Won M."/>
            <person name="Kwon S.-W."/>
        </authorList>
    </citation>
    <scope>NUCLEOTIDE SEQUENCE [LARGE SCALE GENOMIC DNA]</scope>
    <source>
        <strain evidence="11 12">KACC 21982</strain>
    </source>
</reference>
<dbReference type="SUPFAM" id="SSF55874">
    <property type="entry name" value="ATPase domain of HSP90 chaperone/DNA topoisomerase II/histidine kinase"/>
    <property type="match status" value="1"/>
</dbReference>
<dbReference type="CDD" id="cd16917">
    <property type="entry name" value="HATPase_UhpB-NarQ-NarX-like"/>
    <property type="match status" value="1"/>
</dbReference>
<keyword evidence="9" id="KW-1133">Transmembrane helix</keyword>